<dbReference type="Gene3D" id="3.60.10.10">
    <property type="entry name" value="Endonuclease/exonuclease/phosphatase"/>
    <property type="match status" value="1"/>
</dbReference>
<organism evidence="2 3">
    <name type="scientific">Thioflexithrix psekupsensis</name>
    <dbReference type="NCBI Taxonomy" id="1570016"/>
    <lineage>
        <taxon>Bacteria</taxon>
        <taxon>Pseudomonadati</taxon>
        <taxon>Pseudomonadota</taxon>
        <taxon>Gammaproteobacteria</taxon>
        <taxon>Thiotrichales</taxon>
        <taxon>Thioflexithrix</taxon>
    </lineage>
</organism>
<name>A0A251XCY2_9GAMM</name>
<sequence>MEKKRRNFCRFATFNVSLARQEMGALLRELETPQHEQLQKLAAIIQWIRPDVLLLQEIDYDEKGRALSLFNQHYLNHSQYQQSPIDYPYQCVFPSNTGIAVDYPPEEKLAGELYYPTFGFGHFAGQYAFALLSKYPLLTRQQRRFQYFLWRDMPEPLLPTINDSDKAAFFTQKLWPRFRLSSKNHVDIPVVLPCRTVHLLLSHPTPPLSHVLSPAFNACRNHDEIRLWHDYLLPERSGYLYDDQGTYGGLLAGESAVIMGDLNADPNAGDGIRRGIRALLQHPRLHAEVATGRWIPRSRGGQTHAAQRSSLPFSRLYFARAHTASWGLRADYVLPSDDLSVRASGVFWPTLDQAEFAWVAHDVSSDHRLVWVDVLDCV</sequence>
<proteinExistence type="predicted"/>
<dbReference type="Pfam" id="PF03372">
    <property type="entry name" value="Exo_endo_phos"/>
    <property type="match status" value="1"/>
</dbReference>
<evidence type="ECO:0000259" key="1">
    <source>
        <dbReference type="Pfam" id="PF03372"/>
    </source>
</evidence>
<reference evidence="2 3" key="1">
    <citation type="submission" date="2016-12" db="EMBL/GenBank/DDBJ databases">
        <title>Thioflexothrix psekupsii D3 genome sequencing and assembly.</title>
        <authorList>
            <person name="Fomenkov A."/>
            <person name="Vincze T."/>
            <person name="Grabovich M."/>
            <person name="Anton B.P."/>
            <person name="Dubinina G."/>
            <person name="Orlova M."/>
            <person name="Belousova E."/>
            <person name="Roberts R.J."/>
        </authorList>
    </citation>
    <scope>NUCLEOTIDE SEQUENCE [LARGE SCALE GENOMIC DNA]</scope>
    <source>
        <strain evidence="2">D3</strain>
    </source>
</reference>
<protein>
    <recommendedName>
        <fullName evidence="1">Endonuclease/exonuclease/phosphatase domain-containing protein</fullName>
    </recommendedName>
</protein>
<gene>
    <name evidence="2" type="ORF">TPSD3_00795</name>
</gene>
<dbReference type="EMBL" id="MSLT01000001">
    <property type="protein sequence ID" value="OUD16292.1"/>
    <property type="molecule type" value="Genomic_DNA"/>
</dbReference>
<feature type="domain" description="Endonuclease/exonuclease/phosphatase" evidence="1">
    <location>
        <begin position="13"/>
        <end position="367"/>
    </location>
</feature>
<evidence type="ECO:0000313" key="2">
    <source>
        <dbReference type="EMBL" id="OUD16292.1"/>
    </source>
</evidence>
<dbReference type="Proteomes" id="UP000194798">
    <property type="component" value="Unassembled WGS sequence"/>
</dbReference>
<dbReference type="OrthoDB" id="292013at2"/>
<keyword evidence="3" id="KW-1185">Reference proteome</keyword>
<comment type="caution">
    <text evidence="2">The sequence shown here is derived from an EMBL/GenBank/DDBJ whole genome shotgun (WGS) entry which is preliminary data.</text>
</comment>
<dbReference type="SUPFAM" id="SSF56219">
    <property type="entry name" value="DNase I-like"/>
    <property type="match status" value="1"/>
</dbReference>
<dbReference type="InterPro" id="IPR036691">
    <property type="entry name" value="Endo/exonu/phosph_ase_sf"/>
</dbReference>
<dbReference type="RefSeq" id="WP_086486694.1">
    <property type="nucleotide sequence ID" value="NZ_MSLT01000001.1"/>
</dbReference>
<dbReference type="AlphaFoldDB" id="A0A251XCY2"/>
<accession>A0A251XCY2</accession>
<evidence type="ECO:0000313" key="3">
    <source>
        <dbReference type="Proteomes" id="UP000194798"/>
    </source>
</evidence>
<dbReference type="GO" id="GO:0003824">
    <property type="term" value="F:catalytic activity"/>
    <property type="evidence" value="ECO:0007669"/>
    <property type="project" value="InterPro"/>
</dbReference>
<dbReference type="InterPro" id="IPR005135">
    <property type="entry name" value="Endo/exonuclease/phosphatase"/>
</dbReference>